<reference evidence="1 2" key="1">
    <citation type="journal article" date="2013" name="PLoS Genet.">
        <title>The genome and development-dependent transcriptomes of Pyronema confluens: a window into fungal evolution.</title>
        <authorList>
            <person name="Traeger S."/>
            <person name="Altegoer F."/>
            <person name="Freitag M."/>
            <person name="Gabaldon T."/>
            <person name="Kempken F."/>
            <person name="Kumar A."/>
            <person name="Marcet-Houben M."/>
            <person name="Poggeler S."/>
            <person name="Stajich J.E."/>
            <person name="Nowrousian M."/>
        </authorList>
    </citation>
    <scope>NUCLEOTIDE SEQUENCE [LARGE SCALE GENOMIC DNA]</scope>
    <source>
        <strain evidence="2">CBS 100304</strain>
        <tissue evidence="1">Vegetative mycelium</tissue>
    </source>
</reference>
<evidence type="ECO:0000313" key="1">
    <source>
        <dbReference type="EMBL" id="CCX05525.1"/>
    </source>
</evidence>
<dbReference type="SUPFAM" id="SSF53335">
    <property type="entry name" value="S-adenosyl-L-methionine-dependent methyltransferases"/>
    <property type="match status" value="1"/>
</dbReference>
<dbReference type="OrthoDB" id="2013972at2759"/>
<dbReference type="AlphaFoldDB" id="U4L674"/>
<proteinExistence type="predicted"/>
<organism evidence="1 2">
    <name type="scientific">Pyronema omphalodes (strain CBS 100304)</name>
    <name type="common">Pyronema confluens</name>
    <dbReference type="NCBI Taxonomy" id="1076935"/>
    <lineage>
        <taxon>Eukaryota</taxon>
        <taxon>Fungi</taxon>
        <taxon>Dikarya</taxon>
        <taxon>Ascomycota</taxon>
        <taxon>Pezizomycotina</taxon>
        <taxon>Pezizomycetes</taxon>
        <taxon>Pezizales</taxon>
        <taxon>Pyronemataceae</taxon>
        <taxon>Pyronema</taxon>
    </lineage>
</organism>
<protein>
    <submittedName>
        <fullName evidence="1">Uncharacterized protein</fullName>
    </submittedName>
</protein>
<evidence type="ECO:0000313" key="2">
    <source>
        <dbReference type="Proteomes" id="UP000018144"/>
    </source>
</evidence>
<dbReference type="InterPro" id="IPR029063">
    <property type="entry name" value="SAM-dependent_MTases_sf"/>
</dbReference>
<dbReference type="Proteomes" id="UP000018144">
    <property type="component" value="Unassembled WGS sequence"/>
</dbReference>
<keyword evidence="2" id="KW-1185">Reference proteome</keyword>
<sequence length="56" mass="6148">MRLAGDNKLHAAPLDAPQRILDIGTDTGIWARDIADKYPMADPITQISCTLHYLVA</sequence>
<dbReference type="EMBL" id="HF935259">
    <property type="protein sequence ID" value="CCX05525.1"/>
    <property type="molecule type" value="Genomic_DNA"/>
</dbReference>
<name>U4L674_PYROM</name>
<dbReference type="Gene3D" id="3.40.50.150">
    <property type="entry name" value="Vaccinia Virus protein VP39"/>
    <property type="match status" value="1"/>
</dbReference>
<accession>U4L674</accession>
<gene>
    <name evidence="1" type="ORF">PCON_05112</name>
</gene>